<dbReference type="Pfam" id="PF00037">
    <property type="entry name" value="Fer4"/>
    <property type="match status" value="2"/>
</dbReference>
<feature type="domain" description="4Fe-4S ferredoxin-type" evidence="5">
    <location>
        <begin position="311"/>
        <end position="340"/>
    </location>
</feature>
<dbReference type="OrthoDB" id="9808559at2"/>
<evidence type="ECO:0000256" key="2">
    <source>
        <dbReference type="ARBA" id="ARBA00022723"/>
    </source>
</evidence>
<dbReference type="GO" id="GO:0046872">
    <property type="term" value="F:metal ion binding"/>
    <property type="evidence" value="ECO:0007669"/>
    <property type="project" value="UniProtKB-KW"/>
</dbReference>
<dbReference type="InterPro" id="IPR017896">
    <property type="entry name" value="4Fe4S_Fe-S-bd"/>
</dbReference>
<evidence type="ECO:0000259" key="5">
    <source>
        <dbReference type="PROSITE" id="PS51379"/>
    </source>
</evidence>
<protein>
    <submittedName>
        <fullName evidence="6">4Fe-4S ferredoxin</fullName>
    </submittedName>
</protein>
<sequence>MRVDRVDSLCRRDLSRFLDAVEGTDDVLVTCTQEAPVFRELAEGRRSVAPLRFVNIRELAGWGEQGERAGPKISALVAMAAAATQDAVPTVSYRSAGRVLIVGDAGAALDWAERLSGTLSVSVLVTGRAWAPLPASREFPVASGDEVEIEGWLGAFQARWKQRNPIDLEACVRCGACQAACPEGAIGEGLQVDLERCKSHRQCVSACGEIGAIDFSRLDTTRGGSYDLILDLRREPAFRAHELPQGYLHPGSDPAEQMQAALKLSTLVGEFEKPRYFRYEARICAHGRNGKTGCTACIDVCSTGAITSQGDTIRVEPFLCMGCGGCTAVCPSGAISYAFPSASSLGARIRTGLAAFRAEGGRDPHLVFHDDGAGRVLLESLARARPGDAARGPAARRPVAPGLPADLIPVPVHHPGSVGLDLALGAVAWGAASVTVLFTPDTDEGYFEALTRQFETGRVLLAALGLQGPRLRALRTDDRLALHAAFRATAGLPAVDVPASFALPDEKRRAIEFAVQHLVERARAGKREVPRETPLPAGAAFGTLQVSQDSCTLCLACVGACPESALQDGGELPQLRFIERNCVQCGLCATTCPEQAITLESRYLFDEEARSARVLNEAQPFHCVSCGKAFGTRQMIENMTARLTTHSMFGGEKALRRLQMCADCRVADMFSTNDEATIFDFTGPGGRG</sequence>
<accession>A0A5C8P2C6</accession>
<dbReference type="InterPro" id="IPR017900">
    <property type="entry name" value="4Fe4S_Fe_S_CS"/>
</dbReference>
<dbReference type="PROSITE" id="PS00198">
    <property type="entry name" value="4FE4S_FER_1"/>
    <property type="match status" value="3"/>
</dbReference>
<dbReference type="Pfam" id="PF13237">
    <property type="entry name" value="Fer4_10"/>
    <property type="match status" value="1"/>
</dbReference>
<proteinExistence type="predicted"/>
<dbReference type="AlphaFoldDB" id="A0A5C8P2C6"/>
<gene>
    <name evidence="6" type="ORF">FHP08_07120</name>
</gene>
<evidence type="ECO:0000256" key="4">
    <source>
        <dbReference type="ARBA" id="ARBA00023014"/>
    </source>
</evidence>
<dbReference type="PANTHER" id="PTHR43687">
    <property type="entry name" value="ADENYLYLSULFATE REDUCTASE, BETA SUBUNIT"/>
    <property type="match status" value="1"/>
</dbReference>
<dbReference type="PANTHER" id="PTHR43687:SF4">
    <property type="entry name" value="BLR5484 PROTEIN"/>
    <property type="match status" value="1"/>
</dbReference>
<dbReference type="Proteomes" id="UP000321548">
    <property type="component" value="Unassembled WGS sequence"/>
</dbReference>
<keyword evidence="3" id="KW-0408">Iron</keyword>
<dbReference type="SUPFAM" id="SSF54862">
    <property type="entry name" value="4Fe-4S ferredoxins"/>
    <property type="match status" value="1"/>
</dbReference>
<dbReference type="PROSITE" id="PS51379">
    <property type="entry name" value="4FE4S_FER_2"/>
    <property type="match status" value="4"/>
</dbReference>
<evidence type="ECO:0000313" key="7">
    <source>
        <dbReference type="Proteomes" id="UP000321548"/>
    </source>
</evidence>
<dbReference type="EMBL" id="VDUY01000002">
    <property type="protein sequence ID" value="TXL67444.1"/>
    <property type="molecule type" value="Genomic_DNA"/>
</dbReference>
<comment type="caution">
    <text evidence="6">The sequence shown here is derived from an EMBL/GenBank/DDBJ whole genome shotgun (WGS) entry which is preliminary data.</text>
</comment>
<dbReference type="Pfam" id="PF12838">
    <property type="entry name" value="Fer4_7"/>
    <property type="match status" value="1"/>
</dbReference>
<keyword evidence="7" id="KW-1185">Reference proteome</keyword>
<name>A0A5C8P2C6_9BURK</name>
<feature type="domain" description="4Fe-4S ferredoxin-type" evidence="5">
    <location>
        <begin position="162"/>
        <end position="191"/>
    </location>
</feature>
<evidence type="ECO:0000313" key="6">
    <source>
        <dbReference type="EMBL" id="TXL67444.1"/>
    </source>
</evidence>
<evidence type="ECO:0000256" key="1">
    <source>
        <dbReference type="ARBA" id="ARBA00022485"/>
    </source>
</evidence>
<reference evidence="6 7" key="1">
    <citation type="submission" date="2019-06" db="EMBL/GenBank/DDBJ databases">
        <title>Quisquiliibacterium sp. nov., isolated from a maize field.</title>
        <authorList>
            <person name="Lin S.-Y."/>
            <person name="Tsai C.-F."/>
            <person name="Young C.-C."/>
        </authorList>
    </citation>
    <scope>NUCLEOTIDE SEQUENCE [LARGE SCALE GENOMIC DNA]</scope>
    <source>
        <strain evidence="6 7">CC-CFT501</strain>
    </source>
</reference>
<keyword evidence="1" id="KW-0004">4Fe-4S</keyword>
<feature type="domain" description="4Fe-4S ferredoxin-type" evidence="5">
    <location>
        <begin position="542"/>
        <end position="571"/>
    </location>
</feature>
<organism evidence="6 7">
    <name type="scientific">Zeimonas arvi</name>
    <dbReference type="NCBI Taxonomy" id="2498847"/>
    <lineage>
        <taxon>Bacteria</taxon>
        <taxon>Pseudomonadati</taxon>
        <taxon>Pseudomonadota</taxon>
        <taxon>Betaproteobacteria</taxon>
        <taxon>Burkholderiales</taxon>
        <taxon>Burkholderiaceae</taxon>
        <taxon>Zeimonas</taxon>
    </lineage>
</organism>
<keyword evidence="2" id="KW-0479">Metal-binding</keyword>
<evidence type="ECO:0000256" key="3">
    <source>
        <dbReference type="ARBA" id="ARBA00023004"/>
    </source>
</evidence>
<dbReference type="Gene3D" id="3.30.70.20">
    <property type="match status" value="3"/>
</dbReference>
<keyword evidence="4" id="KW-0411">Iron-sulfur</keyword>
<feature type="domain" description="4Fe-4S ferredoxin-type" evidence="5">
    <location>
        <begin position="573"/>
        <end position="602"/>
    </location>
</feature>
<dbReference type="GO" id="GO:0051539">
    <property type="term" value="F:4 iron, 4 sulfur cluster binding"/>
    <property type="evidence" value="ECO:0007669"/>
    <property type="project" value="UniProtKB-KW"/>
</dbReference>
<dbReference type="InterPro" id="IPR050572">
    <property type="entry name" value="Fe-S_Ferredoxin"/>
</dbReference>